<keyword evidence="1 2" id="KW-0808">Transferase</keyword>
<sequence>MPTDGINPLVLHDYFETPDGGGRTALLAARALGADLCHGARRSDHPYWPSYAPPGQEHALGRTLSINLVRQWEIQRRFLHISGRLLQGRPVALYSGSYAPLAVLAHRACRNICYCHTPPRFLYDQRKQFLSAVVAPMRPIYQMALRRYQRRYERAMRSMDLIVTNSCNVQERIGEYLGLQSRVLYPPCEVDQYRWAASKGYFLSAARHDALKRVGVILDAFALIPDKQLVVISDGPESPALEARAAKMPNVRFLGRVTESTYRRVLGECTGGIYIPKDEDFGLTPVESMAAGKPVVGVAQGGLLETVVPGKTGILLPSNEVTAQRLAAAVGALDSWDAEQTKEACRAVAEKFSFSMFRDALCRIAGTDAKP</sequence>
<dbReference type="GO" id="GO:0004378">
    <property type="term" value="F:GDP-Man:Man(1)GlcNAc(2)-PP-Dol alpha-1,3-mannosyltransferase activity"/>
    <property type="evidence" value="ECO:0007669"/>
    <property type="project" value="InterPro"/>
</dbReference>
<dbReference type="STRING" id="1121449.SAMN02745704_00149"/>
<dbReference type="SUPFAM" id="SSF53756">
    <property type="entry name" value="UDP-Glycosyltransferase/glycogen phosphorylase"/>
    <property type="match status" value="1"/>
</dbReference>
<keyword evidence="3" id="KW-1185">Reference proteome</keyword>
<name>A0A1T4W2N7_9BACT</name>
<dbReference type="PANTHER" id="PTHR45918:SF1">
    <property type="entry name" value="ALPHA-1,3_1,6-MANNOSYLTRANSFERASE ALG2"/>
    <property type="match status" value="1"/>
</dbReference>
<organism evidence="2 3">
    <name type="scientific">Paucidesulfovibrio gracilis DSM 16080</name>
    <dbReference type="NCBI Taxonomy" id="1121449"/>
    <lineage>
        <taxon>Bacteria</taxon>
        <taxon>Pseudomonadati</taxon>
        <taxon>Thermodesulfobacteriota</taxon>
        <taxon>Desulfovibrionia</taxon>
        <taxon>Desulfovibrionales</taxon>
        <taxon>Desulfovibrionaceae</taxon>
        <taxon>Paucidesulfovibrio</taxon>
    </lineage>
</organism>
<gene>
    <name evidence="2" type="ORF">SAMN02745704_00149</name>
</gene>
<dbReference type="PANTHER" id="PTHR45918">
    <property type="entry name" value="ALPHA-1,3/1,6-MANNOSYLTRANSFERASE ALG2"/>
    <property type="match status" value="1"/>
</dbReference>
<dbReference type="Proteomes" id="UP000190027">
    <property type="component" value="Unassembled WGS sequence"/>
</dbReference>
<dbReference type="AlphaFoldDB" id="A0A1T4W2N7"/>
<proteinExistence type="predicted"/>
<dbReference type="EMBL" id="FUYC01000001">
    <property type="protein sequence ID" value="SKA71483.1"/>
    <property type="molecule type" value="Genomic_DNA"/>
</dbReference>
<evidence type="ECO:0000313" key="3">
    <source>
        <dbReference type="Proteomes" id="UP000190027"/>
    </source>
</evidence>
<evidence type="ECO:0000256" key="1">
    <source>
        <dbReference type="ARBA" id="ARBA00022679"/>
    </source>
</evidence>
<reference evidence="2 3" key="1">
    <citation type="submission" date="2017-02" db="EMBL/GenBank/DDBJ databases">
        <authorList>
            <person name="Peterson S.W."/>
        </authorList>
    </citation>
    <scope>NUCLEOTIDE SEQUENCE [LARGE SCALE GENOMIC DNA]</scope>
    <source>
        <strain evidence="2 3">DSM 16080</strain>
    </source>
</reference>
<evidence type="ECO:0000313" key="2">
    <source>
        <dbReference type="EMBL" id="SKA71483.1"/>
    </source>
</evidence>
<dbReference type="InterPro" id="IPR027054">
    <property type="entry name" value="ALG2"/>
</dbReference>
<accession>A0A1T4W2N7</accession>
<dbReference type="Gene3D" id="3.40.50.2000">
    <property type="entry name" value="Glycogen Phosphorylase B"/>
    <property type="match status" value="1"/>
</dbReference>
<protein>
    <submittedName>
        <fullName evidence="2">Glycosyltransferase involved in cell wall bisynthesis</fullName>
    </submittedName>
</protein>
<dbReference type="Pfam" id="PF13692">
    <property type="entry name" value="Glyco_trans_1_4"/>
    <property type="match status" value="1"/>
</dbReference>